<evidence type="ECO:0000256" key="1">
    <source>
        <dbReference type="ARBA" id="ARBA00023172"/>
    </source>
</evidence>
<dbReference type="InterPro" id="IPR050090">
    <property type="entry name" value="Tyrosine_recombinase_XerCD"/>
</dbReference>
<gene>
    <name evidence="4" type="ORF">C7954_10558</name>
    <name evidence="3" type="ORF">SAMN04515654_11258</name>
</gene>
<dbReference type="GO" id="GO:0003677">
    <property type="term" value="F:DNA binding"/>
    <property type="evidence" value="ECO:0007669"/>
    <property type="project" value="InterPro"/>
</dbReference>
<feature type="domain" description="Tyr recombinase" evidence="2">
    <location>
        <begin position="11"/>
        <end position="189"/>
    </location>
</feature>
<dbReference type="AlphaFoldDB" id="A0A1G8MT44"/>
<dbReference type="InterPro" id="IPR002104">
    <property type="entry name" value="Integrase_catalytic"/>
</dbReference>
<dbReference type="InterPro" id="IPR011010">
    <property type="entry name" value="DNA_brk_join_enz"/>
</dbReference>
<keyword evidence="1" id="KW-0233">DNA recombination</keyword>
<evidence type="ECO:0000313" key="5">
    <source>
        <dbReference type="Proteomes" id="UP000198945"/>
    </source>
</evidence>
<dbReference type="PANTHER" id="PTHR30349:SF82">
    <property type="entry name" value="INTEGRASE_RECOMBINASE YOEC-RELATED"/>
    <property type="match status" value="1"/>
</dbReference>
<dbReference type="InterPro" id="IPR013762">
    <property type="entry name" value="Integrase-like_cat_sf"/>
</dbReference>
<evidence type="ECO:0000313" key="4">
    <source>
        <dbReference type="EMBL" id="TDX46540.1"/>
    </source>
</evidence>
<dbReference type="Proteomes" id="UP000295472">
    <property type="component" value="Unassembled WGS sequence"/>
</dbReference>
<dbReference type="PROSITE" id="PS51898">
    <property type="entry name" value="TYR_RECOMBINASE"/>
    <property type="match status" value="1"/>
</dbReference>
<dbReference type="EMBL" id="SOEF01000005">
    <property type="protein sequence ID" value="TDX46540.1"/>
    <property type="molecule type" value="Genomic_DNA"/>
</dbReference>
<accession>A0A1G8MT44</accession>
<organism evidence="3 5">
    <name type="scientific">Halanaerobium congolense</name>
    <dbReference type="NCBI Taxonomy" id="54121"/>
    <lineage>
        <taxon>Bacteria</taxon>
        <taxon>Bacillati</taxon>
        <taxon>Bacillota</taxon>
        <taxon>Clostridia</taxon>
        <taxon>Halanaerobiales</taxon>
        <taxon>Halanaerobiaceae</taxon>
        <taxon>Halanaerobium</taxon>
    </lineage>
</organism>
<dbReference type="Proteomes" id="UP000198945">
    <property type="component" value="Unassembled WGS sequence"/>
</dbReference>
<dbReference type="Gene3D" id="1.10.443.10">
    <property type="entry name" value="Intergrase catalytic core"/>
    <property type="match status" value="1"/>
</dbReference>
<dbReference type="EMBL" id="FNEH01000012">
    <property type="protein sequence ID" value="SDI70985.1"/>
    <property type="molecule type" value="Genomic_DNA"/>
</dbReference>
<evidence type="ECO:0000313" key="6">
    <source>
        <dbReference type="Proteomes" id="UP000295472"/>
    </source>
</evidence>
<proteinExistence type="predicted"/>
<dbReference type="Pfam" id="PF00589">
    <property type="entry name" value="Phage_integrase"/>
    <property type="match status" value="1"/>
</dbReference>
<evidence type="ECO:0000259" key="2">
    <source>
        <dbReference type="PROSITE" id="PS51898"/>
    </source>
</evidence>
<protein>
    <submittedName>
        <fullName evidence="3">Phage integrase family protein</fullName>
    </submittedName>
</protein>
<dbReference type="GO" id="GO:0006310">
    <property type="term" value="P:DNA recombination"/>
    <property type="evidence" value="ECO:0007669"/>
    <property type="project" value="UniProtKB-KW"/>
</dbReference>
<reference evidence="3 5" key="1">
    <citation type="submission" date="2016-10" db="EMBL/GenBank/DDBJ databases">
        <authorList>
            <person name="de Groot N.N."/>
        </authorList>
    </citation>
    <scope>NUCLEOTIDE SEQUENCE [LARGE SCALE GENOMIC DNA]</scope>
    <source>
        <strain evidence="3 5">WG7</strain>
    </source>
</reference>
<sequence>MYLKQIRKGIKLMKKVEPIRDKELIEEIKRLLLMDNYRNYLLFVLGINTGLRIGDMLQLKVSDVRNKTHIQIKEQKTQKSKKFFINGVLRDALDQYIKNMADHEYLFQSRNGTNKPITRSQAYRVLSSVGKEVGLESIGCHSTRKTFGYHHYQQYKDVAMLQKLFNHSAPSITLDYIGVNQDLMDESMKDFEL</sequence>
<dbReference type="SUPFAM" id="SSF56349">
    <property type="entry name" value="DNA breaking-rejoining enzymes"/>
    <property type="match status" value="1"/>
</dbReference>
<reference evidence="4 6" key="2">
    <citation type="submission" date="2019-03" db="EMBL/GenBank/DDBJ databases">
        <title>Subsurface microbial communities from deep shales in Ohio and West Virginia, USA.</title>
        <authorList>
            <person name="Wrighton K."/>
        </authorList>
    </citation>
    <scope>NUCLEOTIDE SEQUENCE [LARGE SCALE GENOMIC DNA]</scope>
    <source>
        <strain evidence="4 6">DSMZ 11287</strain>
    </source>
</reference>
<dbReference type="CDD" id="cd01192">
    <property type="entry name" value="INT_C_like_3"/>
    <property type="match status" value="1"/>
</dbReference>
<dbReference type="GO" id="GO:0015074">
    <property type="term" value="P:DNA integration"/>
    <property type="evidence" value="ECO:0007669"/>
    <property type="project" value="InterPro"/>
</dbReference>
<dbReference type="PANTHER" id="PTHR30349">
    <property type="entry name" value="PHAGE INTEGRASE-RELATED"/>
    <property type="match status" value="1"/>
</dbReference>
<evidence type="ECO:0000313" key="3">
    <source>
        <dbReference type="EMBL" id="SDI70985.1"/>
    </source>
</evidence>
<name>A0A1G8MT44_9FIRM</name>